<dbReference type="PROSITE" id="PS00710">
    <property type="entry name" value="PGM_PMM"/>
    <property type="match status" value="1"/>
</dbReference>
<accession>A0A9P0HJ55</accession>
<dbReference type="SUPFAM" id="SSF55957">
    <property type="entry name" value="Phosphoglucomutase, C-terminal domain"/>
    <property type="match status" value="1"/>
</dbReference>
<dbReference type="Pfam" id="PF02878">
    <property type="entry name" value="PGM_PMM_I"/>
    <property type="match status" value="1"/>
</dbReference>
<comment type="cofactor">
    <cofactor evidence="1">
        <name>Mg(2+)</name>
        <dbReference type="ChEBI" id="CHEBI:18420"/>
    </cofactor>
</comment>
<reference evidence="14" key="1">
    <citation type="submission" date="2022-01" db="EMBL/GenBank/DDBJ databases">
        <authorList>
            <person name="King R."/>
        </authorList>
    </citation>
    <scope>NUCLEOTIDE SEQUENCE</scope>
</reference>
<dbReference type="GO" id="GO:0005634">
    <property type="term" value="C:nucleus"/>
    <property type="evidence" value="ECO:0007669"/>
    <property type="project" value="TreeGrafter"/>
</dbReference>
<keyword evidence="5" id="KW-0313">Glucose metabolism</keyword>
<evidence type="ECO:0000256" key="2">
    <source>
        <dbReference type="ARBA" id="ARBA00004496"/>
    </source>
</evidence>
<dbReference type="InterPro" id="IPR005844">
    <property type="entry name" value="A-D-PHexomutase_a/b/a-I"/>
</dbReference>
<feature type="domain" description="Alpha-D-phosphohexomutase alpha/beta/alpha" evidence="13">
    <location>
        <begin position="333"/>
        <end position="455"/>
    </location>
</feature>
<keyword evidence="6" id="KW-0597">Phosphoprotein</keyword>
<name>A0A9P0HJ55_NEZVI</name>
<dbReference type="PANTHER" id="PTHR45745:SF1">
    <property type="entry name" value="PHOSPHOGLUCOMUTASE 2B-RELATED"/>
    <property type="match status" value="1"/>
</dbReference>
<evidence type="ECO:0000259" key="13">
    <source>
        <dbReference type="Pfam" id="PF02880"/>
    </source>
</evidence>
<evidence type="ECO:0000259" key="12">
    <source>
        <dbReference type="Pfam" id="PF02879"/>
    </source>
</evidence>
<comment type="subcellular location">
    <subcellularLocation>
        <location evidence="2">Cytoplasm</location>
    </subcellularLocation>
</comment>
<evidence type="ECO:0000313" key="14">
    <source>
        <dbReference type="EMBL" id="CAH1403543.1"/>
    </source>
</evidence>
<dbReference type="CDD" id="cd05799">
    <property type="entry name" value="PGM2"/>
    <property type="match status" value="1"/>
</dbReference>
<feature type="domain" description="Alpha-D-phosphohexomutase alpha/beta/alpha" evidence="11">
    <location>
        <begin position="52"/>
        <end position="188"/>
    </location>
</feature>
<dbReference type="GO" id="GO:0006006">
    <property type="term" value="P:glucose metabolic process"/>
    <property type="evidence" value="ECO:0007669"/>
    <property type="project" value="UniProtKB-KW"/>
</dbReference>
<evidence type="ECO:0000256" key="3">
    <source>
        <dbReference type="ARBA" id="ARBA00010231"/>
    </source>
</evidence>
<dbReference type="FunFam" id="3.40.120.10:FF:000035">
    <property type="entry name" value="Pgm3p"/>
    <property type="match status" value="1"/>
</dbReference>
<dbReference type="InterPro" id="IPR005846">
    <property type="entry name" value="A-D-PHexomutase_a/b/a-III"/>
</dbReference>
<dbReference type="EMBL" id="OV725081">
    <property type="protein sequence ID" value="CAH1403543.1"/>
    <property type="molecule type" value="Genomic_DNA"/>
</dbReference>
<dbReference type="OrthoDB" id="8300170at2759"/>
<dbReference type="Pfam" id="PF02880">
    <property type="entry name" value="PGM_PMM_III"/>
    <property type="match status" value="1"/>
</dbReference>
<dbReference type="GO" id="GO:0006166">
    <property type="term" value="P:purine ribonucleoside salvage"/>
    <property type="evidence" value="ECO:0007669"/>
    <property type="project" value="TreeGrafter"/>
</dbReference>
<dbReference type="InterPro" id="IPR016055">
    <property type="entry name" value="A-D-PHexomutase_a/b/a-I/II/III"/>
</dbReference>
<evidence type="ECO:0000259" key="11">
    <source>
        <dbReference type="Pfam" id="PF02878"/>
    </source>
</evidence>
<dbReference type="GO" id="GO:0005737">
    <property type="term" value="C:cytoplasm"/>
    <property type="evidence" value="ECO:0007669"/>
    <property type="project" value="UniProtKB-SubCell"/>
</dbReference>
<dbReference type="InterPro" id="IPR005845">
    <property type="entry name" value="A-D-PHexomutase_a/b/a-II"/>
</dbReference>
<protein>
    <recommendedName>
        <fullName evidence="16">Phosphoglucomutase-2</fullName>
    </recommendedName>
</protein>
<dbReference type="Proteomes" id="UP001152798">
    <property type="component" value="Chromosome 5"/>
</dbReference>
<dbReference type="GO" id="GO:0008973">
    <property type="term" value="F:phosphopentomutase activity"/>
    <property type="evidence" value="ECO:0007669"/>
    <property type="project" value="TreeGrafter"/>
</dbReference>
<keyword evidence="9" id="KW-0413">Isomerase</keyword>
<evidence type="ECO:0000256" key="9">
    <source>
        <dbReference type="ARBA" id="ARBA00023235"/>
    </source>
</evidence>
<dbReference type="PANTHER" id="PTHR45745">
    <property type="entry name" value="PHOSPHOMANNOMUTASE 45A"/>
    <property type="match status" value="1"/>
</dbReference>
<comment type="similarity">
    <text evidence="3">Belongs to the phosphohexose mutase family.</text>
</comment>
<keyword evidence="15" id="KW-1185">Reference proteome</keyword>
<evidence type="ECO:0000256" key="4">
    <source>
        <dbReference type="ARBA" id="ARBA00022490"/>
    </source>
</evidence>
<evidence type="ECO:0000256" key="1">
    <source>
        <dbReference type="ARBA" id="ARBA00001946"/>
    </source>
</evidence>
<proteinExistence type="inferred from homology"/>
<evidence type="ECO:0008006" key="16">
    <source>
        <dbReference type="Google" id="ProtNLM"/>
    </source>
</evidence>
<sequence>MANPIQSYSPELDHKIKEWFSWNKNEEFHKEAEALLGTDDKNLLSKIFLQRIEFGTAGLRGRMGPGYSQMNDLVVIQTAQGIFRYLESLNIHTKGIMIGYDGRYNSKRFAELTAGIFLHAGVKVYLVSQVCPTPFVPFGVTKFNTAAGIMVTASHNPKEDNGYKVYWTNGAQITSPHDKTITQFINDNLEPWVNSWDTSILEMSEPLLIDPLNEIMVAYYAIIRGNVNDSEINNNANFRITYTAMHGVGYPYVVEAFRSANFKELIPVKEQIDPDPEFPTVKFPNPEEGKSALDLSFKTADLNGSPIILANDPDADRLGVAEKYVDGNWKVFNGNELGALLAWWLIHLYKEKHPDNNFKDVFLLSSTVSSKIVKTIATAEGFSFEETLTGFKWMGNRSYDLINTENKEVLFAFEEAIGFMCGTAVLDKDGVSAAVTIAELASYLYKNSETLTDKLNWIYKKYGYHLSDNSYFICREPLVIKSMFDNLRNFNNSNTYPQSLLEGKYKIVNIRDLTTGYDSEQTDKKATLPCSKSSQMITFSFDNGFVVTLRTSGTEPKIKYYTELCASPDIQDIDQLKITLKDLVDGLINEFIQPTKYGFEFRSL</sequence>
<dbReference type="AlphaFoldDB" id="A0A9P0HJ55"/>
<dbReference type="InterPro" id="IPR016066">
    <property type="entry name" value="A-D-PHexomutase_CS"/>
</dbReference>
<dbReference type="SUPFAM" id="SSF53738">
    <property type="entry name" value="Phosphoglucomutase, first 3 domains"/>
    <property type="match status" value="3"/>
</dbReference>
<dbReference type="Pfam" id="PF02879">
    <property type="entry name" value="PGM_PMM_II"/>
    <property type="match status" value="1"/>
</dbReference>
<organism evidence="14 15">
    <name type="scientific">Nezara viridula</name>
    <name type="common">Southern green stink bug</name>
    <name type="synonym">Cimex viridulus</name>
    <dbReference type="NCBI Taxonomy" id="85310"/>
    <lineage>
        <taxon>Eukaryota</taxon>
        <taxon>Metazoa</taxon>
        <taxon>Ecdysozoa</taxon>
        <taxon>Arthropoda</taxon>
        <taxon>Hexapoda</taxon>
        <taxon>Insecta</taxon>
        <taxon>Pterygota</taxon>
        <taxon>Neoptera</taxon>
        <taxon>Paraneoptera</taxon>
        <taxon>Hemiptera</taxon>
        <taxon>Heteroptera</taxon>
        <taxon>Panheteroptera</taxon>
        <taxon>Pentatomomorpha</taxon>
        <taxon>Pentatomoidea</taxon>
        <taxon>Pentatomidae</taxon>
        <taxon>Pentatominae</taxon>
        <taxon>Nezara</taxon>
    </lineage>
</organism>
<dbReference type="InterPro" id="IPR005841">
    <property type="entry name" value="Alpha-D-phosphohexomutase_SF"/>
</dbReference>
<evidence type="ECO:0000256" key="6">
    <source>
        <dbReference type="ARBA" id="ARBA00022553"/>
    </source>
</evidence>
<gene>
    <name evidence="14" type="ORF">NEZAVI_LOCUS12138</name>
</gene>
<keyword evidence="7" id="KW-0479">Metal-binding</keyword>
<evidence type="ECO:0000256" key="8">
    <source>
        <dbReference type="ARBA" id="ARBA00022842"/>
    </source>
</evidence>
<keyword evidence="8" id="KW-0460">Magnesium</keyword>
<evidence type="ECO:0000313" key="15">
    <source>
        <dbReference type="Proteomes" id="UP001152798"/>
    </source>
</evidence>
<dbReference type="Gene3D" id="3.40.120.10">
    <property type="entry name" value="Alpha-D-Glucose-1,6-Bisphosphate, subunit A, domain 3"/>
    <property type="match status" value="3"/>
</dbReference>
<dbReference type="PRINTS" id="PR00509">
    <property type="entry name" value="PGMPMM"/>
</dbReference>
<dbReference type="FunFam" id="3.40.120.10:FF:000017">
    <property type="entry name" value="glucose 1,6-bisphosphate synthase"/>
    <property type="match status" value="1"/>
</dbReference>
<keyword evidence="4" id="KW-0963">Cytoplasm</keyword>
<feature type="domain" description="Alpha-D-phosphohexomutase alpha/beta/alpha" evidence="12">
    <location>
        <begin position="219"/>
        <end position="323"/>
    </location>
</feature>
<evidence type="ECO:0000256" key="10">
    <source>
        <dbReference type="ARBA" id="ARBA00023277"/>
    </source>
</evidence>
<dbReference type="GO" id="GO:0000287">
    <property type="term" value="F:magnesium ion binding"/>
    <property type="evidence" value="ECO:0007669"/>
    <property type="project" value="InterPro"/>
</dbReference>
<keyword evidence="10" id="KW-0119">Carbohydrate metabolism</keyword>
<dbReference type="InterPro" id="IPR036900">
    <property type="entry name" value="A-D-PHexomutase_C_sf"/>
</dbReference>
<evidence type="ECO:0000256" key="7">
    <source>
        <dbReference type="ARBA" id="ARBA00022723"/>
    </source>
</evidence>
<evidence type="ECO:0000256" key="5">
    <source>
        <dbReference type="ARBA" id="ARBA00022526"/>
    </source>
</evidence>